<gene>
    <name evidence="1" type="ORF">OESDEN_13893</name>
</gene>
<dbReference type="EMBL" id="KN560665">
    <property type="protein sequence ID" value="KHJ86361.1"/>
    <property type="molecule type" value="Genomic_DNA"/>
</dbReference>
<evidence type="ECO:0000313" key="1">
    <source>
        <dbReference type="EMBL" id="KHJ86361.1"/>
    </source>
</evidence>
<dbReference type="AlphaFoldDB" id="A0A0B1SR32"/>
<organism evidence="1 2">
    <name type="scientific">Oesophagostomum dentatum</name>
    <name type="common">Nodular worm</name>
    <dbReference type="NCBI Taxonomy" id="61180"/>
    <lineage>
        <taxon>Eukaryota</taxon>
        <taxon>Metazoa</taxon>
        <taxon>Ecdysozoa</taxon>
        <taxon>Nematoda</taxon>
        <taxon>Chromadorea</taxon>
        <taxon>Rhabditida</taxon>
        <taxon>Rhabditina</taxon>
        <taxon>Rhabditomorpha</taxon>
        <taxon>Strongyloidea</taxon>
        <taxon>Strongylidae</taxon>
        <taxon>Oesophagostomum</taxon>
    </lineage>
</organism>
<name>A0A0B1SR32_OESDE</name>
<protein>
    <submittedName>
        <fullName evidence="1">Uncharacterized protein</fullName>
    </submittedName>
</protein>
<accession>A0A0B1SR32</accession>
<reference evidence="1 2" key="1">
    <citation type="submission" date="2014-03" db="EMBL/GenBank/DDBJ databases">
        <title>Draft genome of the hookworm Oesophagostomum dentatum.</title>
        <authorList>
            <person name="Mitreva M."/>
        </authorList>
    </citation>
    <scope>NUCLEOTIDE SEQUENCE [LARGE SCALE GENOMIC DNA]</scope>
    <source>
        <strain evidence="1 2">OD-Hann</strain>
    </source>
</reference>
<evidence type="ECO:0000313" key="2">
    <source>
        <dbReference type="Proteomes" id="UP000053660"/>
    </source>
</evidence>
<sequence>MDIHLTTRALKSLVRKAVEQRATVITEGGARVEMCVEVMSRNHQECPKRILAHICMVHDEFTCPRRKVTSFARPMEPPRSF</sequence>
<proteinExistence type="predicted"/>
<keyword evidence="2" id="KW-1185">Reference proteome</keyword>
<dbReference type="Proteomes" id="UP000053660">
    <property type="component" value="Unassembled WGS sequence"/>
</dbReference>